<comment type="caution">
    <text evidence="2">The sequence shown here is derived from an EMBL/GenBank/DDBJ whole genome shotgun (WGS) entry which is preliminary data.</text>
</comment>
<gene>
    <name evidence="2" type="ORF">Tco_1019460</name>
</gene>
<keyword evidence="3" id="KW-1185">Reference proteome</keyword>
<feature type="region of interest" description="Disordered" evidence="1">
    <location>
        <begin position="139"/>
        <end position="173"/>
    </location>
</feature>
<dbReference type="Proteomes" id="UP001151760">
    <property type="component" value="Unassembled WGS sequence"/>
</dbReference>
<dbReference type="EMBL" id="BQNB010017857">
    <property type="protein sequence ID" value="GJT67980.1"/>
    <property type="molecule type" value="Genomic_DNA"/>
</dbReference>
<accession>A0ABQ5FYM9</accession>
<sequence>MNGSGRSMLYVIMSPQSSGHGHVGGTDTIRLEDAISTISAEETIVDFLEGKEAPPANDPATTKVALELDLEKEVTVIGPPVNKKRHKRDKGEADANAPPNVLRKDHASIRPEQDTRGGKSLAAIGLKPDPLSYAKPQLIPEQDIAQSSKKATIIEDPNSEKSTSFTSMGRLPGSIYHPEELLEAEIDMKKAVEAKNAELVKELESLRV</sequence>
<proteinExistence type="predicted"/>
<evidence type="ECO:0000256" key="1">
    <source>
        <dbReference type="SAM" id="MobiDB-lite"/>
    </source>
</evidence>
<evidence type="ECO:0000313" key="2">
    <source>
        <dbReference type="EMBL" id="GJT67980.1"/>
    </source>
</evidence>
<feature type="region of interest" description="Disordered" evidence="1">
    <location>
        <begin position="81"/>
        <end position="122"/>
    </location>
</feature>
<protein>
    <submittedName>
        <fullName evidence="2">Uncharacterized protein</fullName>
    </submittedName>
</protein>
<name>A0ABQ5FYM9_9ASTR</name>
<organism evidence="2 3">
    <name type="scientific">Tanacetum coccineum</name>
    <dbReference type="NCBI Taxonomy" id="301880"/>
    <lineage>
        <taxon>Eukaryota</taxon>
        <taxon>Viridiplantae</taxon>
        <taxon>Streptophyta</taxon>
        <taxon>Embryophyta</taxon>
        <taxon>Tracheophyta</taxon>
        <taxon>Spermatophyta</taxon>
        <taxon>Magnoliopsida</taxon>
        <taxon>eudicotyledons</taxon>
        <taxon>Gunneridae</taxon>
        <taxon>Pentapetalae</taxon>
        <taxon>asterids</taxon>
        <taxon>campanulids</taxon>
        <taxon>Asterales</taxon>
        <taxon>Asteraceae</taxon>
        <taxon>Asteroideae</taxon>
        <taxon>Anthemideae</taxon>
        <taxon>Anthemidinae</taxon>
        <taxon>Tanacetum</taxon>
    </lineage>
</organism>
<reference evidence="2" key="2">
    <citation type="submission" date="2022-01" db="EMBL/GenBank/DDBJ databases">
        <authorList>
            <person name="Yamashiro T."/>
            <person name="Shiraishi A."/>
            <person name="Satake H."/>
            <person name="Nakayama K."/>
        </authorList>
    </citation>
    <scope>NUCLEOTIDE SEQUENCE</scope>
</reference>
<reference evidence="2" key="1">
    <citation type="journal article" date="2022" name="Int. J. Mol. Sci.">
        <title>Draft Genome of Tanacetum Coccineum: Genomic Comparison of Closely Related Tanacetum-Family Plants.</title>
        <authorList>
            <person name="Yamashiro T."/>
            <person name="Shiraishi A."/>
            <person name="Nakayama K."/>
            <person name="Satake H."/>
        </authorList>
    </citation>
    <scope>NUCLEOTIDE SEQUENCE</scope>
</reference>
<evidence type="ECO:0000313" key="3">
    <source>
        <dbReference type="Proteomes" id="UP001151760"/>
    </source>
</evidence>
<feature type="compositionally biased region" description="Basic and acidic residues" evidence="1">
    <location>
        <begin position="102"/>
        <end position="117"/>
    </location>
</feature>